<dbReference type="RefSeq" id="WP_159544182.1">
    <property type="nucleotide sequence ID" value="NZ_CP047156.1"/>
</dbReference>
<dbReference type="OrthoDB" id="102473at2"/>
<accession>A0A7L4YLW7</accession>
<evidence type="ECO:0000313" key="3">
    <source>
        <dbReference type="Proteomes" id="UP000463857"/>
    </source>
</evidence>
<dbReference type="PANTHER" id="PTHR11365">
    <property type="entry name" value="5-OXOPROLINASE RELATED"/>
    <property type="match status" value="1"/>
</dbReference>
<dbReference type="GO" id="GO:0017168">
    <property type="term" value="F:5-oxoprolinase (ATP-hydrolyzing) activity"/>
    <property type="evidence" value="ECO:0007669"/>
    <property type="project" value="TreeGrafter"/>
</dbReference>
<sequence>MSDKDSKSATSGPRPLEVPGVDPVTFEVLKNAFVTAVDLMSEQIMRTCYSFVIYARDFSSALCDAEGNTVMQGSGDIAVHVGTLHFQCKAVIEQFGKDINPGDVFAVNDPYRGGTHMNDVSFIRPIFVGGEIIGFAQNKGHWADVGGNVPGSFDVNATEHFSEGLRITPVRVWREGELIADVAQLLVSNTRAPEICLGDLHAQSEATGVCEREILRLVDKYGKDAVVASMQGAQDYVERMVRHRLTELPTGTWETVDYLDADPAQGEGLVPVKISMTIDDDGIYYDLAGSAPAVASFLNSGYGTTHSAIYAGTKTFFPEVPLNSGFYRVVQADIGEEGTVVNAAWPTAVSGFCSGPYEKLMNGIFELWSQVMPERAMACAFNLEYLLIGGTDARTDEAPYFMWYDWMAGGWGGRRTKDGSGGTAPVFGAGLAVQPVEGQERLSPVITTVHRIVTDSGGPGEFRGGFGLEKGGILTDCDKTVMSYCCDRARSVTWGIAGGLPSTPHGVWLNRDSDDGKFLGAAFSNVAVGPGDHFTRPSAGGGGYGDPLDRDPEHVLEDVIDEYVSIERAAKDYGVVVEEIDRELLDFRLDRAATRTLREQLRRDRLSWLAEDPEQIAAKYRSGEIDMLDVIRRYGVILDWGTGELLTRSTEQFRELLARRSVEHWAAT</sequence>
<name>A0A7L4YLW7_9ACTN</name>
<organism evidence="2 3">
    <name type="scientific">Epidermidibacterium keratini</name>
    <dbReference type="NCBI Taxonomy" id="1891644"/>
    <lineage>
        <taxon>Bacteria</taxon>
        <taxon>Bacillati</taxon>
        <taxon>Actinomycetota</taxon>
        <taxon>Actinomycetes</taxon>
        <taxon>Sporichthyales</taxon>
        <taxon>Sporichthyaceae</taxon>
        <taxon>Epidermidibacterium</taxon>
    </lineage>
</organism>
<dbReference type="EMBL" id="CP047156">
    <property type="protein sequence ID" value="QHC00068.1"/>
    <property type="molecule type" value="Genomic_DNA"/>
</dbReference>
<gene>
    <name evidence="2" type="ORF">EK0264_07095</name>
</gene>
<dbReference type="AlphaFoldDB" id="A0A7L4YLW7"/>
<evidence type="ECO:0000313" key="2">
    <source>
        <dbReference type="EMBL" id="QHC00068.1"/>
    </source>
</evidence>
<dbReference type="InParanoid" id="A0A7L4YLW7"/>
<dbReference type="InterPro" id="IPR045079">
    <property type="entry name" value="Oxoprolinase-like"/>
</dbReference>
<proteinExistence type="predicted"/>
<keyword evidence="3" id="KW-1185">Reference proteome</keyword>
<evidence type="ECO:0000259" key="1">
    <source>
        <dbReference type="Pfam" id="PF02538"/>
    </source>
</evidence>
<dbReference type="Proteomes" id="UP000463857">
    <property type="component" value="Chromosome"/>
</dbReference>
<protein>
    <submittedName>
        <fullName evidence="2">Hydantoinase B/oxoprolinase family protein</fullName>
    </submittedName>
</protein>
<dbReference type="Pfam" id="PF02538">
    <property type="entry name" value="Hydantoinase_B"/>
    <property type="match status" value="1"/>
</dbReference>
<dbReference type="KEGG" id="eke:EK0264_07095"/>
<dbReference type="InterPro" id="IPR003692">
    <property type="entry name" value="Hydantoinase_B"/>
</dbReference>
<dbReference type="GO" id="GO:0006749">
    <property type="term" value="P:glutathione metabolic process"/>
    <property type="evidence" value="ECO:0007669"/>
    <property type="project" value="TreeGrafter"/>
</dbReference>
<reference evidence="2 3" key="1">
    <citation type="journal article" date="2018" name="Int. J. Syst. Evol. Microbiol.">
        <title>Epidermidibacterium keratini gen. nov., sp. nov., a member of the family Sporichthyaceae, isolated from keratin epidermis.</title>
        <authorList>
            <person name="Lee D.G."/>
            <person name="Trujillo M.E."/>
            <person name="Kang S."/>
            <person name="Nam J.J."/>
            <person name="Kim Y.J."/>
        </authorList>
    </citation>
    <scope>NUCLEOTIDE SEQUENCE [LARGE SCALE GENOMIC DNA]</scope>
    <source>
        <strain evidence="2 3">EPI-7</strain>
    </source>
</reference>
<feature type="domain" description="Hydantoinase B/oxoprolinase" evidence="1">
    <location>
        <begin position="22"/>
        <end position="547"/>
    </location>
</feature>
<dbReference type="PANTHER" id="PTHR11365:SF23">
    <property type="entry name" value="HYPOTHETICAL 5-OXOPROLINASE (EUROFUNG)-RELATED"/>
    <property type="match status" value="1"/>
</dbReference>
<dbReference type="GO" id="GO:0005829">
    <property type="term" value="C:cytosol"/>
    <property type="evidence" value="ECO:0007669"/>
    <property type="project" value="TreeGrafter"/>
</dbReference>